<keyword evidence="8 9" id="KW-0051">Antiviral defense</keyword>
<evidence type="ECO:0000313" key="10">
    <source>
        <dbReference type="EMBL" id="QGW27530.1"/>
    </source>
</evidence>
<dbReference type="InterPro" id="IPR019199">
    <property type="entry name" value="Virulence_VapD/CRISPR_Cas2"/>
</dbReference>
<dbReference type="SUPFAM" id="SSF143430">
    <property type="entry name" value="TTP0101/SSO1404-like"/>
    <property type="match status" value="1"/>
</dbReference>
<dbReference type="NCBIfam" id="TIGR01573">
    <property type="entry name" value="cas2"/>
    <property type="match status" value="1"/>
</dbReference>
<dbReference type="InterPro" id="IPR021127">
    <property type="entry name" value="CRISPR_associated_Cas2"/>
</dbReference>
<accession>A0A6I6GBJ4</accession>
<comment type="function">
    <text evidence="9">CRISPR (clustered regularly interspaced short palindromic repeat), is an adaptive immune system that provides protection against mobile genetic elements (viruses, transposable elements and conjugative plasmids). CRISPR clusters contain sequences complementary to antecedent mobile elements and target invading nucleic acids. CRISPR clusters are transcribed and processed into CRISPR RNA (crRNA). Functions as a ssRNA-specific endoribonuclease. Involved in the integration of spacer DNA into the CRISPR cassette.</text>
</comment>
<evidence type="ECO:0000313" key="11">
    <source>
        <dbReference type="Proteomes" id="UP000426027"/>
    </source>
</evidence>
<evidence type="ECO:0000256" key="9">
    <source>
        <dbReference type="HAMAP-Rule" id="MF_01471"/>
    </source>
</evidence>
<dbReference type="GO" id="GO:0004521">
    <property type="term" value="F:RNA endonuclease activity"/>
    <property type="evidence" value="ECO:0007669"/>
    <property type="project" value="InterPro"/>
</dbReference>
<dbReference type="AlphaFoldDB" id="A0A6I6GBJ4"/>
<dbReference type="GO" id="GO:0046872">
    <property type="term" value="F:metal ion binding"/>
    <property type="evidence" value="ECO:0007669"/>
    <property type="project" value="UniProtKB-UniRule"/>
</dbReference>
<evidence type="ECO:0000256" key="1">
    <source>
        <dbReference type="ARBA" id="ARBA00001946"/>
    </source>
</evidence>
<keyword evidence="11" id="KW-1185">Reference proteome</keyword>
<evidence type="ECO:0000256" key="2">
    <source>
        <dbReference type="ARBA" id="ARBA00009959"/>
    </source>
</evidence>
<keyword evidence="5 9" id="KW-0255">Endonuclease</keyword>
<feature type="binding site" evidence="9">
    <location>
        <position position="19"/>
    </location>
    <ligand>
        <name>Mg(2+)</name>
        <dbReference type="ChEBI" id="CHEBI:18420"/>
        <note>catalytic</note>
    </ligand>
</feature>
<name>A0A6I6GBJ4_9BACT</name>
<organism evidence="10 11">
    <name type="scientific">Phnomibacter ginsenosidimutans</name>
    <dbReference type="NCBI Taxonomy" id="2676868"/>
    <lineage>
        <taxon>Bacteria</taxon>
        <taxon>Pseudomonadati</taxon>
        <taxon>Bacteroidota</taxon>
        <taxon>Chitinophagia</taxon>
        <taxon>Chitinophagales</taxon>
        <taxon>Chitinophagaceae</taxon>
        <taxon>Phnomibacter</taxon>
    </lineage>
</organism>
<evidence type="ECO:0000256" key="5">
    <source>
        <dbReference type="ARBA" id="ARBA00022759"/>
    </source>
</evidence>
<dbReference type="EMBL" id="CP046566">
    <property type="protein sequence ID" value="QGW27530.1"/>
    <property type="molecule type" value="Genomic_DNA"/>
</dbReference>
<gene>
    <name evidence="9 10" type="primary">cas2</name>
    <name evidence="10" type="ORF">GLV81_04930</name>
</gene>
<dbReference type="Gene3D" id="3.30.70.240">
    <property type="match status" value="1"/>
</dbReference>
<keyword evidence="3 9" id="KW-0540">Nuclease</keyword>
<protein>
    <recommendedName>
        <fullName evidence="9">CRISPR-associated endoribonuclease Cas2</fullName>
        <ecNumber evidence="9">3.1.-.-</ecNumber>
    </recommendedName>
</protein>
<dbReference type="GO" id="GO:0043571">
    <property type="term" value="P:maintenance of CRISPR repeat elements"/>
    <property type="evidence" value="ECO:0007669"/>
    <property type="project" value="UniProtKB-UniRule"/>
</dbReference>
<evidence type="ECO:0000256" key="8">
    <source>
        <dbReference type="ARBA" id="ARBA00023118"/>
    </source>
</evidence>
<evidence type="ECO:0000256" key="4">
    <source>
        <dbReference type="ARBA" id="ARBA00022723"/>
    </source>
</evidence>
<evidence type="ECO:0000256" key="7">
    <source>
        <dbReference type="ARBA" id="ARBA00022842"/>
    </source>
</evidence>
<keyword evidence="6 9" id="KW-0378">Hydrolase</keyword>
<comment type="cofactor">
    <cofactor evidence="1 9">
        <name>Mg(2+)</name>
        <dbReference type="ChEBI" id="CHEBI:18420"/>
    </cofactor>
</comment>
<reference evidence="10 11" key="1">
    <citation type="submission" date="2019-11" db="EMBL/GenBank/DDBJ databases">
        <authorList>
            <person name="Im W.T."/>
        </authorList>
    </citation>
    <scope>NUCLEOTIDE SEQUENCE [LARGE SCALE GENOMIC DNA]</scope>
    <source>
        <strain evidence="10 11">SB-02</strain>
    </source>
</reference>
<dbReference type="HAMAP" id="MF_01471">
    <property type="entry name" value="Cas2"/>
    <property type="match status" value="1"/>
</dbReference>
<dbReference type="GO" id="GO:0051607">
    <property type="term" value="P:defense response to virus"/>
    <property type="evidence" value="ECO:0007669"/>
    <property type="project" value="UniProtKB-UniRule"/>
</dbReference>
<dbReference type="GO" id="GO:0016787">
    <property type="term" value="F:hydrolase activity"/>
    <property type="evidence" value="ECO:0007669"/>
    <property type="project" value="UniProtKB-KW"/>
</dbReference>
<evidence type="ECO:0000256" key="3">
    <source>
        <dbReference type="ARBA" id="ARBA00022722"/>
    </source>
</evidence>
<evidence type="ECO:0000256" key="6">
    <source>
        <dbReference type="ARBA" id="ARBA00022801"/>
    </source>
</evidence>
<keyword evidence="7 9" id="KW-0460">Magnesium</keyword>
<dbReference type="Pfam" id="PF09827">
    <property type="entry name" value="CRISPR_Cas2"/>
    <property type="match status" value="1"/>
</dbReference>
<keyword evidence="4 9" id="KW-0479">Metal-binding</keyword>
<dbReference type="EC" id="3.1.-.-" evidence="9"/>
<proteinExistence type="inferred from homology"/>
<dbReference type="Proteomes" id="UP000426027">
    <property type="component" value="Chromosome"/>
</dbReference>
<dbReference type="KEGG" id="fls:GLV81_04930"/>
<sequence>MFQNRLNAYRVMWVIVMYDLPTDTKLDRKHAARFRKDMLKDGFQMFQFSMYLRHCPSSENAEVHVKRVKRLLPPNGHVGIITITDKQFGMMEIFRGKEPEKTPAGAQQLEMF</sequence>
<comment type="similarity">
    <text evidence="2 9">Belongs to the CRISPR-associated endoribonuclease Cas2 protein family.</text>
</comment>
<comment type="subunit">
    <text evidence="9">Homodimer, forms a heterotetramer with a Cas1 homodimer.</text>
</comment>